<gene>
    <name evidence="3" type="ORF">Dbus_chr2Lg998</name>
</gene>
<keyword evidence="2" id="KW-0732">Signal</keyword>
<feature type="region of interest" description="Disordered" evidence="1">
    <location>
        <begin position="56"/>
        <end position="143"/>
    </location>
</feature>
<organism evidence="3 4">
    <name type="scientific">Drosophila busckii</name>
    <name type="common">Fruit fly</name>
    <dbReference type="NCBI Taxonomy" id="30019"/>
    <lineage>
        <taxon>Eukaryota</taxon>
        <taxon>Metazoa</taxon>
        <taxon>Ecdysozoa</taxon>
        <taxon>Arthropoda</taxon>
        <taxon>Hexapoda</taxon>
        <taxon>Insecta</taxon>
        <taxon>Pterygota</taxon>
        <taxon>Neoptera</taxon>
        <taxon>Endopterygota</taxon>
        <taxon>Diptera</taxon>
        <taxon>Brachycera</taxon>
        <taxon>Muscomorpha</taxon>
        <taxon>Ephydroidea</taxon>
        <taxon>Drosophilidae</taxon>
        <taxon>Drosophila</taxon>
    </lineage>
</organism>
<dbReference type="EMBL" id="CP012523">
    <property type="protein sequence ID" value="ALC38913.1"/>
    <property type="molecule type" value="Genomic_DNA"/>
</dbReference>
<feature type="chain" id="PRO_5005787940" evidence="2">
    <location>
        <begin position="26"/>
        <end position="252"/>
    </location>
</feature>
<feature type="signal peptide" evidence="2">
    <location>
        <begin position="1"/>
        <end position="25"/>
    </location>
</feature>
<feature type="compositionally biased region" description="Low complexity" evidence="1">
    <location>
        <begin position="57"/>
        <end position="123"/>
    </location>
</feature>
<dbReference type="Proteomes" id="UP000494163">
    <property type="component" value="Chromosome 2L"/>
</dbReference>
<dbReference type="AlphaFoldDB" id="A0A0M3QTH3"/>
<evidence type="ECO:0000313" key="4">
    <source>
        <dbReference type="Proteomes" id="UP000494163"/>
    </source>
</evidence>
<accession>A0A0M3QTH3</accession>
<dbReference type="STRING" id="30019.A0A0M3QTH3"/>
<dbReference type="OrthoDB" id="8055060at2759"/>
<proteinExistence type="predicted"/>
<protein>
    <submittedName>
        <fullName evidence="3">CG7778</fullName>
    </submittedName>
</protein>
<dbReference type="OMA" id="CYSVQVT"/>
<evidence type="ECO:0000256" key="2">
    <source>
        <dbReference type="SAM" id="SignalP"/>
    </source>
</evidence>
<evidence type="ECO:0000313" key="3">
    <source>
        <dbReference type="EMBL" id="ALC38913.1"/>
    </source>
</evidence>
<reference evidence="3 4" key="1">
    <citation type="submission" date="2015-08" db="EMBL/GenBank/DDBJ databases">
        <title>Ancestral chromatin configuration constrains chromatin evolution on differentiating sex chromosomes in Drosophila.</title>
        <authorList>
            <person name="Zhou Q."/>
            <person name="Bachtrog D."/>
        </authorList>
    </citation>
    <scope>NUCLEOTIDE SEQUENCE [LARGE SCALE GENOMIC DNA]</scope>
    <source>
        <tissue evidence="3">Whole larvae</tissue>
    </source>
</reference>
<keyword evidence="4" id="KW-1185">Reference proteome</keyword>
<sequence>MLNNNKNMIFSSLCLLLLLTPACLGDLMCYVCDDCPQLTKATPLLACNEDFFNQGGSTEASTVTTTTPMSSTTDAATEPITDTTQPESTTMPTTIVVDTTEPEASTSEQPATTEQSTTSTEAPMPTPPTAGPVETTTGLPTPPTEELTKLVAVTDDAPAIRQRRALVDTNVTYHCYKTQQEVNGTSLTQRGCSRVTAMQSVCGELQQQNNGTAFASCDPCSMNACNGANSLLRNSLLATMLLAIVSVVLQSN</sequence>
<evidence type="ECO:0000256" key="1">
    <source>
        <dbReference type="SAM" id="MobiDB-lite"/>
    </source>
</evidence>
<name>A0A0M3QTH3_DROBS</name>